<dbReference type="SUPFAM" id="SSF55961">
    <property type="entry name" value="Bet v1-like"/>
    <property type="match status" value="2"/>
</dbReference>
<dbReference type="InterPro" id="IPR019587">
    <property type="entry name" value="Polyketide_cyclase/dehydratase"/>
</dbReference>
<dbReference type="CDD" id="cd08861">
    <property type="entry name" value="OtcD1_ARO-CYC_like"/>
    <property type="match status" value="2"/>
</dbReference>
<dbReference type="Proteomes" id="UP000037288">
    <property type="component" value="Unassembled WGS sequence"/>
</dbReference>
<evidence type="ECO:0000313" key="2">
    <source>
        <dbReference type="Proteomes" id="UP000037288"/>
    </source>
</evidence>
<keyword evidence="2" id="KW-1185">Reference proteome</keyword>
<dbReference type="InterPro" id="IPR023393">
    <property type="entry name" value="START-like_dom_sf"/>
</dbReference>
<name>A0A0K9XFI2_9ACTN</name>
<gene>
    <name evidence="1" type="ORF">AC230_11380</name>
</gene>
<evidence type="ECO:0000313" key="1">
    <source>
        <dbReference type="EMBL" id="KNB52159.1"/>
    </source>
</evidence>
<dbReference type="Pfam" id="PF10604">
    <property type="entry name" value="Polyketide_cyc2"/>
    <property type="match status" value="2"/>
</dbReference>
<reference evidence="2" key="1">
    <citation type="submission" date="2015-07" db="EMBL/GenBank/DDBJ databases">
        <title>Draft genome sequence of Streptomyces sp. CMAA 1322, a bacterium isolated from Caatinga biome, from dry forest semiarid of Brazil.</title>
        <authorList>
            <person name="Santos S.N."/>
            <person name="Gacesa R."/>
            <person name="Taketani R.G."/>
            <person name="Long P.F."/>
            <person name="Melo I.S."/>
        </authorList>
    </citation>
    <scope>NUCLEOTIDE SEQUENCE [LARGE SCALE GENOMIC DNA]</scope>
    <source>
        <strain evidence="2">CMAA 1322</strain>
    </source>
</reference>
<dbReference type="AlphaFoldDB" id="A0A0K9XFI2"/>
<dbReference type="PATRIC" id="fig|1678637.3.peg.2460"/>
<dbReference type="STRING" id="1678637.AC230_11380"/>
<accession>A0A0K9XFI2</accession>
<protein>
    <submittedName>
        <fullName evidence="1">Cyclase</fullName>
    </submittedName>
</protein>
<comment type="caution">
    <text evidence="1">The sequence shown here is derived from an EMBL/GenBank/DDBJ whole genome shotgun (WGS) entry which is preliminary data.</text>
</comment>
<sequence length="308" mass="34123">MREVEHGITVGAPAGAVYRLVADVGNWPRVFPPTLHVDHLGREGDEERIRIWATANGEAKSWTSRRSLDPDALRIRFRQEVSSPPVASMGGSWVIEPLTPDTSRVRLLHDYRAVGDDPAGLEWIERAVDRNSRAELAALKAHAERAGDEREFSFEDTVHIEGAAEDAYAFVDEAHLWERRLPHVAAVRLTEDVPGLQRLRMDTVAKDGSTHTTESFRVCFPHDRIVYKQVTLPALMSLHTGYWTFRPAADGRVAATSQHTVVIDTANIAAVLGPRATLADARSYVRDALGANSRATLGHAKAYAESRR</sequence>
<dbReference type="OrthoDB" id="3419705at2"/>
<proteinExistence type="predicted"/>
<dbReference type="EMBL" id="LFXA01000007">
    <property type="protein sequence ID" value="KNB52159.1"/>
    <property type="molecule type" value="Genomic_DNA"/>
</dbReference>
<organism evidence="1 2">
    <name type="scientific">Streptomyces caatingaensis</name>
    <dbReference type="NCBI Taxonomy" id="1678637"/>
    <lineage>
        <taxon>Bacteria</taxon>
        <taxon>Bacillati</taxon>
        <taxon>Actinomycetota</taxon>
        <taxon>Actinomycetes</taxon>
        <taxon>Kitasatosporales</taxon>
        <taxon>Streptomycetaceae</taxon>
        <taxon>Streptomyces</taxon>
    </lineage>
</organism>
<dbReference type="RefSeq" id="WP_049716009.1">
    <property type="nucleotide sequence ID" value="NZ_LFXA01000007.1"/>
</dbReference>
<dbReference type="Gene3D" id="3.30.530.20">
    <property type="match status" value="2"/>
</dbReference>